<evidence type="ECO:0000313" key="2">
    <source>
        <dbReference type="Proteomes" id="UP000006190"/>
    </source>
</evidence>
<dbReference type="EMBL" id="AGEG01000016">
    <property type="protein sequence ID" value="EHR36162.1"/>
    <property type="molecule type" value="Genomic_DNA"/>
</dbReference>
<dbReference type="eggNOG" id="COG0526">
    <property type="taxonomic scope" value="Bacteria"/>
</dbReference>
<dbReference type="STRING" id="883113.HMPREF9708_01423"/>
<reference evidence="1 2" key="1">
    <citation type="submission" date="2012-01" db="EMBL/GenBank/DDBJ databases">
        <title>The Genome Sequence of Facklamia languida CCUG 37842.</title>
        <authorList>
            <consortium name="The Broad Institute Genome Sequencing Platform"/>
            <person name="Earl A."/>
            <person name="Ward D."/>
            <person name="Feldgarden M."/>
            <person name="Gevers D."/>
            <person name="Huys G."/>
            <person name="Young S.K."/>
            <person name="Zeng Q."/>
            <person name="Gargeya S."/>
            <person name="Fitzgerald M."/>
            <person name="Haas B."/>
            <person name="Abouelleil A."/>
            <person name="Alvarado L."/>
            <person name="Arachchi H.M."/>
            <person name="Berlin A."/>
            <person name="Chapman S.B."/>
            <person name="Gearin G."/>
            <person name="Goldberg J."/>
            <person name="Griggs A."/>
            <person name="Gujja S."/>
            <person name="Hansen M."/>
            <person name="Heiman D."/>
            <person name="Howarth C."/>
            <person name="Larimer J."/>
            <person name="Lui A."/>
            <person name="MacDonald P.J.P."/>
            <person name="McCowen C."/>
            <person name="Montmayeur A."/>
            <person name="Murphy C."/>
            <person name="Neiman D."/>
            <person name="Pearson M."/>
            <person name="Priest M."/>
            <person name="Roberts A."/>
            <person name="Saif S."/>
            <person name="Shea T."/>
            <person name="Sisk P."/>
            <person name="Stolte C."/>
            <person name="Sykes S."/>
            <person name="Wortman J."/>
            <person name="Nusbaum C."/>
            <person name="Birren B."/>
        </authorList>
    </citation>
    <scope>NUCLEOTIDE SEQUENCE [LARGE SCALE GENOMIC DNA]</scope>
    <source>
        <strain evidence="1 2">CCUG 37842</strain>
    </source>
</reference>
<gene>
    <name evidence="1" type="ORF">HMPREF9708_01423</name>
</gene>
<dbReference type="InterPro" id="IPR036249">
    <property type="entry name" value="Thioredoxin-like_sf"/>
</dbReference>
<sequence>MASQEEFLEYVAELDKVNAEEAGQLLQAQAGDILFIARETCPYCRKFINRLMKVVKEKDLTVHFLHAQPADDQEAQAVQALRDQYGVPTVPALLYAGQDRVDVVCDSSLSPEAIIEFVHA</sequence>
<dbReference type="Pfam" id="PF20207">
    <property type="entry name" value="DUF6568"/>
    <property type="match status" value="1"/>
</dbReference>
<dbReference type="PATRIC" id="fig|883113.3.peg.1421"/>
<dbReference type="HOGENOM" id="CLU_121850_3_1_9"/>
<dbReference type="RefSeq" id="WP_006309635.1">
    <property type="nucleotide sequence ID" value="NZ_JH601133.1"/>
</dbReference>
<comment type="caution">
    <text evidence="1">The sequence shown here is derived from an EMBL/GenBank/DDBJ whole genome shotgun (WGS) entry which is preliminary data.</text>
</comment>
<dbReference type="InterPro" id="IPR046698">
    <property type="entry name" value="PedC-like"/>
</dbReference>
<name>H3NKN4_9LACT</name>
<dbReference type="Proteomes" id="UP000006190">
    <property type="component" value="Unassembled WGS sequence"/>
</dbReference>
<organism evidence="1 2">
    <name type="scientific">Facklamia languida CCUG 37842</name>
    <dbReference type="NCBI Taxonomy" id="883113"/>
    <lineage>
        <taxon>Bacteria</taxon>
        <taxon>Bacillati</taxon>
        <taxon>Bacillota</taxon>
        <taxon>Bacilli</taxon>
        <taxon>Lactobacillales</taxon>
        <taxon>Aerococcaceae</taxon>
        <taxon>Facklamia</taxon>
    </lineage>
</organism>
<accession>H3NKN4</accession>
<proteinExistence type="predicted"/>
<dbReference type="OrthoDB" id="9792987at2"/>
<keyword evidence="2" id="KW-1185">Reference proteome</keyword>
<dbReference type="Gene3D" id="3.40.30.10">
    <property type="entry name" value="Glutaredoxin"/>
    <property type="match status" value="1"/>
</dbReference>
<dbReference type="SUPFAM" id="SSF52833">
    <property type="entry name" value="Thioredoxin-like"/>
    <property type="match status" value="1"/>
</dbReference>
<evidence type="ECO:0000313" key="1">
    <source>
        <dbReference type="EMBL" id="EHR36162.1"/>
    </source>
</evidence>
<protein>
    <submittedName>
        <fullName evidence="1">Putative bacteriocin transport accessory protein</fullName>
    </submittedName>
</protein>
<dbReference type="AlphaFoldDB" id="H3NKN4"/>